<keyword evidence="1" id="KW-0732">Signal</keyword>
<organism evidence="2 3">
    <name type="scientific">Vigna angularis var. angularis</name>
    <dbReference type="NCBI Taxonomy" id="157739"/>
    <lineage>
        <taxon>Eukaryota</taxon>
        <taxon>Viridiplantae</taxon>
        <taxon>Streptophyta</taxon>
        <taxon>Embryophyta</taxon>
        <taxon>Tracheophyta</taxon>
        <taxon>Spermatophyta</taxon>
        <taxon>Magnoliopsida</taxon>
        <taxon>eudicotyledons</taxon>
        <taxon>Gunneridae</taxon>
        <taxon>Pentapetalae</taxon>
        <taxon>rosids</taxon>
        <taxon>fabids</taxon>
        <taxon>Fabales</taxon>
        <taxon>Fabaceae</taxon>
        <taxon>Papilionoideae</taxon>
        <taxon>50 kb inversion clade</taxon>
        <taxon>NPAAA clade</taxon>
        <taxon>indigoferoid/millettioid clade</taxon>
        <taxon>Phaseoleae</taxon>
        <taxon>Vigna</taxon>
    </lineage>
</organism>
<sequence>MAKSPVLFPCLMVLCLVIFATGFVNGCNHRCHDVTACFKLRCAPDCQKQCRNQCCDCFCPGNEKPEIKM</sequence>
<evidence type="ECO:0008006" key="4">
    <source>
        <dbReference type="Google" id="ProtNLM"/>
    </source>
</evidence>
<keyword evidence="3" id="KW-1185">Reference proteome</keyword>
<dbReference type="AlphaFoldDB" id="A0A0S3S697"/>
<proteinExistence type="predicted"/>
<gene>
    <name evidence="2" type="primary">Vigan.05G183100</name>
    <name evidence="2" type="ORF">VIGAN_05183100</name>
</gene>
<dbReference type="EMBL" id="AP015038">
    <property type="protein sequence ID" value="BAT88358.1"/>
    <property type="molecule type" value="Genomic_DNA"/>
</dbReference>
<name>A0A0S3S697_PHAAN</name>
<feature type="signal peptide" evidence="1">
    <location>
        <begin position="1"/>
        <end position="26"/>
    </location>
</feature>
<evidence type="ECO:0000313" key="2">
    <source>
        <dbReference type="EMBL" id="BAT88358.1"/>
    </source>
</evidence>
<protein>
    <recommendedName>
        <fullName evidence="4">Bowman-Birk serine protease inhibitors family domain-containing protein</fullName>
    </recommendedName>
</protein>
<accession>A0A0S3S697</accession>
<evidence type="ECO:0000256" key="1">
    <source>
        <dbReference type="SAM" id="SignalP"/>
    </source>
</evidence>
<reference evidence="2 3" key="1">
    <citation type="journal article" date="2015" name="Sci. Rep.">
        <title>The power of single molecule real-time sequencing technology in the de novo assembly of a eukaryotic genome.</title>
        <authorList>
            <person name="Sakai H."/>
            <person name="Naito K."/>
            <person name="Ogiso-Tanaka E."/>
            <person name="Takahashi Y."/>
            <person name="Iseki K."/>
            <person name="Muto C."/>
            <person name="Satou K."/>
            <person name="Teruya K."/>
            <person name="Shiroma A."/>
            <person name="Shimoji M."/>
            <person name="Hirano T."/>
            <person name="Itoh T."/>
            <person name="Kaga A."/>
            <person name="Tomooka N."/>
        </authorList>
    </citation>
    <scope>NUCLEOTIDE SEQUENCE [LARGE SCALE GENOMIC DNA]</scope>
    <source>
        <strain evidence="3">cv. Shumari</strain>
    </source>
</reference>
<dbReference type="Proteomes" id="UP000291084">
    <property type="component" value="Chromosome 5"/>
</dbReference>
<feature type="chain" id="PRO_5006617807" description="Bowman-Birk serine protease inhibitors family domain-containing protein" evidence="1">
    <location>
        <begin position="27"/>
        <end position="69"/>
    </location>
</feature>
<evidence type="ECO:0000313" key="3">
    <source>
        <dbReference type="Proteomes" id="UP000291084"/>
    </source>
</evidence>